<dbReference type="GO" id="GO:0000287">
    <property type="term" value="F:magnesium ion binding"/>
    <property type="evidence" value="ECO:0007669"/>
    <property type="project" value="UniProtKB-ARBA"/>
</dbReference>
<comment type="function">
    <text evidence="3 13">Component of the pyruvate dehydrogenase (PDH) complex, that catalyzes the overall conversion of pyruvate to acetyl-CoA and CO(2).</text>
</comment>
<accession>A0A143WUJ8</accession>
<protein>
    <recommendedName>
        <fullName evidence="5 13">Pyruvate dehydrogenase E1 component</fullName>
        <ecNumber evidence="4 13">1.2.4.1</ecNumber>
    </recommendedName>
</protein>
<dbReference type="PIRSF" id="PIRSF000156">
    <property type="entry name" value="Pyruvate_dh_E1"/>
    <property type="match status" value="1"/>
</dbReference>
<evidence type="ECO:0000256" key="9">
    <source>
        <dbReference type="ARBA" id="ARBA00023002"/>
    </source>
</evidence>
<organism evidence="18 19">
    <name type="scientific">Candidatus Hoaglandella endobia</name>
    <dbReference type="NCBI Taxonomy" id="1778263"/>
    <lineage>
        <taxon>Bacteria</taxon>
        <taxon>Pseudomonadati</taxon>
        <taxon>Pseudomonadota</taxon>
        <taxon>Gammaproteobacteria</taxon>
        <taxon>Enterobacterales</taxon>
        <taxon>Enterobacteriaceae</taxon>
        <taxon>Candidatus Hoaglandella</taxon>
    </lineage>
</organism>
<evidence type="ECO:0000259" key="15">
    <source>
        <dbReference type="Pfam" id="PF00456"/>
    </source>
</evidence>
<dbReference type="InterPro" id="IPR051157">
    <property type="entry name" value="PDH/Transketolase"/>
</dbReference>
<keyword evidence="6 14" id="KW-0479">Metal-binding</keyword>
<dbReference type="FunFam" id="3.40.50.920:FF:000005">
    <property type="entry name" value="Pyruvate dehydrogenase E1 component"/>
    <property type="match status" value="1"/>
</dbReference>
<feature type="domain" description="Transketolase-like C-terminal" evidence="17">
    <location>
        <begin position="721"/>
        <end position="853"/>
    </location>
</feature>
<dbReference type="SUPFAM" id="SSF52922">
    <property type="entry name" value="TK C-terminal domain-like"/>
    <property type="match status" value="1"/>
</dbReference>
<evidence type="ECO:0000256" key="2">
    <source>
        <dbReference type="ARBA" id="ARBA00001964"/>
    </source>
</evidence>
<reference evidence="19" key="1">
    <citation type="submission" date="2016-01" db="EMBL/GenBank/DDBJ databases">
        <authorList>
            <person name="Husnik F."/>
        </authorList>
    </citation>
    <scope>NUCLEOTIDE SEQUENCE [LARGE SCALE GENOMIC DNA]</scope>
</reference>
<dbReference type="RefSeq" id="WP_067567892.1">
    <property type="nucleotide sequence ID" value="NZ_LN999835.1"/>
</dbReference>
<evidence type="ECO:0000256" key="3">
    <source>
        <dbReference type="ARBA" id="ARBA00003157"/>
    </source>
</evidence>
<feature type="domain" description="Pyruvate dehydrogenase E1 component middle" evidence="16">
    <location>
        <begin position="483"/>
        <end position="708"/>
    </location>
</feature>
<keyword evidence="8" id="KW-0007">Acetylation</keyword>
<dbReference type="PANTHER" id="PTHR43825:SF3">
    <property type="entry name" value="PYRUVATE DEHYDROGENASE E1 COMPONENT"/>
    <property type="match status" value="1"/>
</dbReference>
<dbReference type="InterPro" id="IPR041621">
    <property type="entry name" value="PDH_E1_M"/>
</dbReference>
<dbReference type="EC" id="1.2.4.1" evidence="4 13"/>
<keyword evidence="19" id="KW-1185">Reference proteome</keyword>
<evidence type="ECO:0000256" key="4">
    <source>
        <dbReference type="ARBA" id="ARBA00012281"/>
    </source>
</evidence>
<dbReference type="InterPro" id="IPR055152">
    <property type="entry name" value="Transketolase-like_C_2"/>
</dbReference>
<dbReference type="EMBL" id="LN999835">
    <property type="protein sequence ID" value="CUX97282.1"/>
    <property type="molecule type" value="Genomic_DNA"/>
</dbReference>
<gene>
    <name evidence="18" type="primary">aceE</name>
    <name evidence="18" type="ORF">TPER_HE00364</name>
</gene>
<evidence type="ECO:0000256" key="6">
    <source>
        <dbReference type="ARBA" id="ARBA00022723"/>
    </source>
</evidence>
<dbReference type="STRING" id="1778263.TPER_HE00364"/>
<dbReference type="Pfam" id="PF22613">
    <property type="entry name" value="Transketolase_C_1"/>
    <property type="match status" value="1"/>
</dbReference>
<dbReference type="Proteomes" id="UP000095477">
    <property type="component" value="Chromosome I"/>
</dbReference>
<evidence type="ECO:0000256" key="10">
    <source>
        <dbReference type="ARBA" id="ARBA00023052"/>
    </source>
</evidence>
<dbReference type="SUPFAM" id="SSF52518">
    <property type="entry name" value="Thiamin diphosphate-binding fold (THDP-binding)"/>
    <property type="match status" value="2"/>
</dbReference>
<feature type="binding site" evidence="14">
    <location>
        <position position="237"/>
    </location>
    <ligand>
        <name>Mg(2+)</name>
        <dbReference type="ChEBI" id="CHEBI:18420"/>
    </ligand>
</feature>
<comment type="catalytic activity">
    <reaction evidence="12 13">
        <text>N(6)-[(R)-lipoyl]-L-lysyl-[protein] + pyruvate + H(+) = N(6)-[(R)-S(8)-acetyldihydrolipoyl]-L-lysyl-[protein] + CO2</text>
        <dbReference type="Rhea" id="RHEA:19189"/>
        <dbReference type="Rhea" id="RHEA-COMP:10474"/>
        <dbReference type="Rhea" id="RHEA-COMP:10478"/>
        <dbReference type="ChEBI" id="CHEBI:15361"/>
        <dbReference type="ChEBI" id="CHEBI:15378"/>
        <dbReference type="ChEBI" id="CHEBI:16526"/>
        <dbReference type="ChEBI" id="CHEBI:83099"/>
        <dbReference type="ChEBI" id="CHEBI:83111"/>
        <dbReference type="EC" id="1.2.4.1"/>
    </reaction>
</comment>
<evidence type="ECO:0000256" key="13">
    <source>
        <dbReference type="PIRNR" id="PIRNR000156"/>
    </source>
</evidence>
<keyword evidence="9 13" id="KW-0560">Oxidoreductase</keyword>
<dbReference type="InterPro" id="IPR005474">
    <property type="entry name" value="Transketolase_N"/>
</dbReference>
<evidence type="ECO:0000256" key="8">
    <source>
        <dbReference type="ARBA" id="ARBA00022990"/>
    </source>
</evidence>
<evidence type="ECO:0000259" key="16">
    <source>
        <dbReference type="Pfam" id="PF17831"/>
    </source>
</evidence>
<dbReference type="Pfam" id="PF17831">
    <property type="entry name" value="PDH_E1_M"/>
    <property type="match status" value="1"/>
</dbReference>
<dbReference type="InterPro" id="IPR004660">
    <property type="entry name" value="PDH_E1"/>
</dbReference>
<dbReference type="InterPro" id="IPR009014">
    <property type="entry name" value="Transketo_C/PFOR_II"/>
</dbReference>
<dbReference type="NCBIfam" id="TIGR00759">
    <property type="entry name" value="aceE"/>
    <property type="match status" value="1"/>
</dbReference>
<dbReference type="AlphaFoldDB" id="A0A143WUJ8"/>
<evidence type="ECO:0000256" key="1">
    <source>
        <dbReference type="ARBA" id="ARBA00001946"/>
    </source>
</evidence>
<name>A0A143WUJ8_9ENTR</name>
<feature type="domain" description="Transketolase N-terminal" evidence="15">
    <location>
        <begin position="111"/>
        <end position="302"/>
    </location>
</feature>
<evidence type="ECO:0000313" key="18">
    <source>
        <dbReference type="EMBL" id="CUX97282.1"/>
    </source>
</evidence>
<comment type="cofactor">
    <cofactor evidence="2 13">
        <name>thiamine diphosphate</name>
        <dbReference type="ChEBI" id="CHEBI:58937"/>
    </cofactor>
</comment>
<dbReference type="PANTHER" id="PTHR43825">
    <property type="entry name" value="PYRUVATE DEHYDROGENASE E1 COMPONENT"/>
    <property type="match status" value="1"/>
</dbReference>
<evidence type="ECO:0000313" key="19">
    <source>
        <dbReference type="Proteomes" id="UP000095477"/>
    </source>
</evidence>
<dbReference type="KEGG" id="hed:TPER_HE00364"/>
<dbReference type="Pfam" id="PF00456">
    <property type="entry name" value="Transketolase_N"/>
    <property type="match status" value="1"/>
</dbReference>
<dbReference type="FunFam" id="3.40.50.970:FF:000009">
    <property type="entry name" value="Pyruvate dehydrogenase E1 component"/>
    <property type="match status" value="1"/>
</dbReference>
<evidence type="ECO:0000256" key="12">
    <source>
        <dbReference type="ARBA" id="ARBA00051231"/>
    </source>
</evidence>
<feature type="binding site" evidence="14">
    <location>
        <position position="269"/>
    </location>
    <ligand>
        <name>Mg(2+)</name>
        <dbReference type="ChEBI" id="CHEBI:18420"/>
    </ligand>
</feature>
<dbReference type="Gene3D" id="3.40.50.970">
    <property type="match status" value="2"/>
</dbReference>
<keyword evidence="7 14" id="KW-0460">Magnesium</keyword>
<evidence type="ECO:0000256" key="7">
    <source>
        <dbReference type="ARBA" id="ARBA00022842"/>
    </source>
</evidence>
<keyword evidence="10 13" id="KW-0786">Thiamine pyrophosphate</keyword>
<evidence type="ECO:0000259" key="17">
    <source>
        <dbReference type="Pfam" id="PF22613"/>
    </source>
</evidence>
<feature type="binding site" evidence="14">
    <location>
        <position position="267"/>
    </location>
    <ligand>
        <name>Mg(2+)</name>
        <dbReference type="ChEBI" id="CHEBI:18420"/>
    </ligand>
</feature>
<sequence>MSECFYNDVDPIETLDWLQSIKSVICEEGIERAKFLINQVINEAKKNGVNIVQDVTKAKTVTISNYINTISVEEEPEYPGNLELERRIRSAIRWNAIMTVLRASKKDLDLGGHMASFQSSATIYEVCFNHFFHARNDIDGGDLVYFQGHISPGVYARSFLEGRLTEEQMNNFRQEVHGKGLSSYPHPKLMPEFWQFPTVSMGIGPISAIYQAKFLKYLNHRALKNTTNQKVYAFLGDGEMDEPESKGAITIATREKLDNLVFIINCNLQRLDGPVTGNSKIIEELEGVFSGAGWEVIKVIWGSRWDELLRKDTTGKLIQLMNETVDGDYQTFKSKNGAYVREHFFGKYPETAALVKDMSNEEIWALNRGGHDPKKIYAALQKTKNTKGKPVVILAHTIKGYGMGMTAEGMNIAHQVKKMNMEGVRYFRDRFNLNNIINDNKIESLPYITFEEGSAEHTYLHERRKALQGYLPSRLKNFTKPLELPTLEDFSSLFVEQKKEISTTIAFVRTLNIMLKNKSIKNRIVPIIADEARTFGMEGLFRQIGIYSPHGQQYIPQDREQVAYYREDENGQILQEGINELGAASSWLAAATSYSTNDLPMIPFYIYYSIFGFQRIGDLCWAAGDQLARGFLIGGTSGRTTLNGEGLQHGDGHSHIQALTIPNCISYDPAYAYEVAVIMHDGLIRMYGENPENVYYYLTTLNENYHMPAMPKGAQEGIRKGIYKLETLEGKKGKVQLMGSGAILRHVREASNMLLEEYGVGSDVYSVTSFTELARDGQDCERWNMLHPTQTPRVPYVASVMNTAPVVVSTDYMKLFAEQIRNFILASEFRVLGTDGFGRSDSRENLRHHFEVDASYVVVAALGALAKCGDIDTDVVTQAIIKLGIDADKVNPRLA</sequence>
<keyword evidence="11 13" id="KW-0670">Pyruvate</keyword>
<dbReference type="PATRIC" id="fig|1778263.3.peg.362"/>
<dbReference type="GO" id="GO:0004739">
    <property type="term" value="F:pyruvate dehydrogenase (acetyl-transferring) activity"/>
    <property type="evidence" value="ECO:0007669"/>
    <property type="project" value="UniProtKB-EC"/>
</dbReference>
<dbReference type="FunFam" id="3.40.50.970:FF:000011">
    <property type="entry name" value="Pyruvate dehydrogenase E1 component"/>
    <property type="match status" value="1"/>
</dbReference>
<evidence type="ECO:0000256" key="14">
    <source>
        <dbReference type="PIRSR" id="PIRSR000156-1"/>
    </source>
</evidence>
<evidence type="ECO:0000256" key="5">
    <source>
        <dbReference type="ARBA" id="ARBA00017172"/>
    </source>
</evidence>
<dbReference type="OrthoDB" id="9759664at2"/>
<dbReference type="InterPro" id="IPR035807">
    <property type="entry name" value="PDC_E1_N"/>
</dbReference>
<comment type="cofactor">
    <cofactor evidence="1 14">
        <name>Mg(2+)</name>
        <dbReference type="ChEBI" id="CHEBI:18420"/>
    </cofactor>
</comment>
<dbReference type="Gene3D" id="3.40.50.920">
    <property type="match status" value="1"/>
</dbReference>
<evidence type="ECO:0000256" key="11">
    <source>
        <dbReference type="ARBA" id="ARBA00023317"/>
    </source>
</evidence>
<dbReference type="CDD" id="cd02017">
    <property type="entry name" value="TPP_E1_EcPDC_like"/>
    <property type="match status" value="1"/>
</dbReference>
<proteinExistence type="predicted"/>
<dbReference type="InterPro" id="IPR029061">
    <property type="entry name" value="THDP-binding"/>
</dbReference>